<organism evidence="2 3">
    <name type="scientific">Paraburkholderia sartisoli</name>
    <dbReference type="NCBI Taxonomy" id="83784"/>
    <lineage>
        <taxon>Bacteria</taxon>
        <taxon>Pseudomonadati</taxon>
        <taxon>Pseudomonadota</taxon>
        <taxon>Betaproteobacteria</taxon>
        <taxon>Burkholderiales</taxon>
        <taxon>Burkholderiaceae</taxon>
        <taxon>Paraburkholderia</taxon>
    </lineage>
</organism>
<evidence type="ECO:0008006" key="4">
    <source>
        <dbReference type="Google" id="ProtNLM"/>
    </source>
</evidence>
<sequence>MKIRFHPVRALGNAVAQLTAAALLAMGACTAAQAQGPGECQMTVNESSVDYGTFTRYQLQGDNAQAATLSLGKRQLTLNVNCRMPVTMAVAFRSGANGADYSFGNGGSVTVRMANAQVDGRPAMIGSAAGMGMLPASPAAVAQFAPGQVIVPVVDGRPAKGTSFSAQVEVDPRVPAANAKVAGRTSLETNGTFQLITQ</sequence>
<dbReference type="STRING" id="83784.SAMN05192564_105304"/>
<dbReference type="EMBL" id="FNRQ01000005">
    <property type="protein sequence ID" value="SEB04425.1"/>
    <property type="molecule type" value="Genomic_DNA"/>
</dbReference>
<keyword evidence="3" id="KW-1185">Reference proteome</keyword>
<dbReference type="PROSITE" id="PS51257">
    <property type="entry name" value="PROKAR_LIPOPROTEIN"/>
    <property type="match status" value="1"/>
</dbReference>
<proteinExistence type="predicted"/>
<dbReference type="AlphaFoldDB" id="A0A1H4G4B0"/>
<dbReference type="OrthoDB" id="8966851at2"/>
<protein>
    <recommendedName>
        <fullName evidence="4">Pilin (Type 1 fimbria component protein)</fullName>
    </recommendedName>
</protein>
<name>A0A1H4G4B0_9BURK</name>
<dbReference type="RefSeq" id="WP_090535187.1">
    <property type="nucleotide sequence ID" value="NZ_FNRQ01000005.1"/>
</dbReference>
<evidence type="ECO:0000313" key="3">
    <source>
        <dbReference type="Proteomes" id="UP000198638"/>
    </source>
</evidence>
<keyword evidence="1" id="KW-0732">Signal</keyword>
<feature type="chain" id="PRO_5011771169" description="Pilin (Type 1 fimbria component protein)" evidence="1">
    <location>
        <begin position="35"/>
        <end position="198"/>
    </location>
</feature>
<gene>
    <name evidence="2" type="ORF">SAMN05192564_105304</name>
</gene>
<evidence type="ECO:0000313" key="2">
    <source>
        <dbReference type="EMBL" id="SEB04425.1"/>
    </source>
</evidence>
<reference evidence="3" key="1">
    <citation type="submission" date="2016-10" db="EMBL/GenBank/DDBJ databases">
        <authorList>
            <person name="Varghese N."/>
            <person name="Submissions S."/>
        </authorList>
    </citation>
    <scope>NUCLEOTIDE SEQUENCE [LARGE SCALE GENOMIC DNA]</scope>
    <source>
        <strain evidence="3">LMG 24000</strain>
    </source>
</reference>
<accession>A0A1H4G4B0</accession>
<evidence type="ECO:0000256" key="1">
    <source>
        <dbReference type="SAM" id="SignalP"/>
    </source>
</evidence>
<feature type="signal peptide" evidence="1">
    <location>
        <begin position="1"/>
        <end position="34"/>
    </location>
</feature>
<dbReference type="Proteomes" id="UP000198638">
    <property type="component" value="Unassembled WGS sequence"/>
</dbReference>